<evidence type="ECO:0000313" key="2">
    <source>
        <dbReference type="Proteomes" id="UP001623348"/>
    </source>
</evidence>
<accession>A0ABC9WPH7</accession>
<protein>
    <submittedName>
        <fullName evidence="1">Uncharacterized protein</fullName>
    </submittedName>
</protein>
<dbReference type="AlphaFoldDB" id="A0ABC9WPH7"/>
<dbReference type="Proteomes" id="UP001623348">
    <property type="component" value="Unassembled WGS sequence"/>
</dbReference>
<sequence length="103" mass="11482">MEGGQENYFFILTSSLTSLDNTVVNLVIAVTEVFCSAHRWNASKLTTVTGVSEERLSKIKKMVNKPYKFTFLSKAICYFSCYSLPLKQDKPQLCCISGPSTSP</sequence>
<gene>
    <name evidence="1" type="ORF">GRJ2_001099000</name>
</gene>
<reference evidence="1 2" key="1">
    <citation type="submission" date="2024-06" db="EMBL/GenBank/DDBJ databases">
        <title>The draft genome of Grus japonensis, version 3.</title>
        <authorList>
            <person name="Nabeshima K."/>
            <person name="Suzuki S."/>
            <person name="Onuma M."/>
        </authorList>
    </citation>
    <scope>NUCLEOTIDE SEQUENCE [LARGE SCALE GENOMIC DNA]</scope>
    <source>
        <strain evidence="1 2">451A</strain>
    </source>
</reference>
<evidence type="ECO:0000313" key="1">
    <source>
        <dbReference type="EMBL" id="GAB0186337.1"/>
    </source>
</evidence>
<keyword evidence="2" id="KW-1185">Reference proteome</keyword>
<name>A0ABC9WPH7_GRUJA</name>
<dbReference type="EMBL" id="BAAFJT010000003">
    <property type="protein sequence ID" value="GAB0186337.1"/>
    <property type="molecule type" value="Genomic_DNA"/>
</dbReference>
<proteinExistence type="predicted"/>
<organism evidence="1 2">
    <name type="scientific">Grus japonensis</name>
    <name type="common">Japanese crane</name>
    <name type="synonym">Red-crowned crane</name>
    <dbReference type="NCBI Taxonomy" id="30415"/>
    <lineage>
        <taxon>Eukaryota</taxon>
        <taxon>Metazoa</taxon>
        <taxon>Chordata</taxon>
        <taxon>Craniata</taxon>
        <taxon>Vertebrata</taxon>
        <taxon>Euteleostomi</taxon>
        <taxon>Archelosauria</taxon>
        <taxon>Archosauria</taxon>
        <taxon>Dinosauria</taxon>
        <taxon>Saurischia</taxon>
        <taxon>Theropoda</taxon>
        <taxon>Coelurosauria</taxon>
        <taxon>Aves</taxon>
        <taxon>Neognathae</taxon>
        <taxon>Neoaves</taxon>
        <taxon>Gruiformes</taxon>
        <taxon>Gruidae</taxon>
        <taxon>Grus</taxon>
    </lineage>
</organism>
<comment type="caution">
    <text evidence="1">The sequence shown here is derived from an EMBL/GenBank/DDBJ whole genome shotgun (WGS) entry which is preliminary data.</text>
</comment>